<dbReference type="SUPFAM" id="SSF55874">
    <property type="entry name" value="ATPase domain of HSP90 chaperone/DNA topoisomerase II/histidine kinase"/>
    <property type="match status" value="1"/>
</dbReference>
<dbReference type="Gene3D" id="1.20.5.1930">
    <property type="match status" value="1"/>
</dbReference>
<dbReference type="Pfam" id="PF07730">
    <property type="entry name" value="HisKA_3"/>
    <property type="match status" value="1"/>
</dbReference>
<evidence type="ECO:0000256" key="7">
    <source>
        <dbReference type="ARBA" id="ARBA00022840"/>
    </source>
</evidence>
<evidence type="ECO:0000256" key="3">
    <source>
        <dbReference type="ARBA" id="ARBA00022553"/>
    </source>
</evidence>
<dbReference type="Pfam" id="PF02518">
    <property type="entry name" value="HATPase_c"/>
    <property type="match status" value="1"/>
</dbReference>
<sequence>MIWQAGRMTRWALGPFTRPATYRRWVYFILGGALFVPFLLFGAVLVPSVVPWASTLWGALLIGGSAAALVLVAVAFLPAVRVLEGAAVRELLDDPVPDAEFGATGDWSVRLRSAVMFAAHVLTGGVLSTLSLALPVLVALTISAPFTGELALGAGGPTPVPQGWASAWLPGLAVGATLAFVPVVALSGSVFRRMAVALLGPSVADRIARLERRADQLRERTRLARELHDSVGHALSIVAVQAGAARRLLRRDTGASEQALEAIEAAARAALDDLDHVLGLLREDGEAVPRAPRAGLADLPSLLSATRLAGVLVDADVRGDPDAVAPVVSREAYRIVQECLTNAVRHAGMVPVTVRVEVAGPAVTISVRNRIDGPGRARGERGGRGLRGMRERVDVLGGTFQAGRDEDDWVVEVRLPTGRTTS</sequence>
<dbReference type="GO" id="GO:0000155">
    <property type="term" value="F:phosphorelay sensor kinase activity"/>
    <property type="evidence" value="ECO:0007669"/>
    <property type="project" value="InterPro"/>
</dbReference>
<gene>
    <name evidence="12" type="ORF">SacxiDRAFT_0216</name>
</gene>
<accession>I0UX95</accession>
<keyword evidence="4" id="KW-0808">Transferase</keyword>
<dbReference type="AlphaFoldDB" id="I0UX95"/>
<keyword evidence="6 12" id="KW-0418">Kinase</keyword>
<feature type="transmembrane region" description="Helical" evidence="9">
    <location>
        <begin position="56"/>
        <end position="80"/>
    </location>
</feature>
<dbReference type="HOGENOM" id="CLU_000445_20_1_11"/>
<dbReference type="GO" id="GO:0046983">
    <property type="term" value="F:protein dimerization activity"/>
    <property type="evidence" value="ECO:0007669"/>
    <property type="project" value="InterPro"/>
</dbReference>
<evidence type="ECO:0000256" key="5">
    <source>
        <dbReference type="ARBA" id="ARBA00022741"/>
    </source>
</evidence>
<keyword evidence="9" id="KW-0812">Transmembrane</keyword>
<dbReference type="EMBL" id="JH636049">
    <property type="protein sequence ID" value="EID52498.1"/>
    <property type="molecule type" value="Genomic_DNA"/>
</dbReference>
<dbReference type="EC" id="2.7.13.3" evidence="2"/>
<dbReference type="eggNOG" id="COG4585">
    <property type="taxonomic scope" value="Bacteria"/>
</dbReference>
<name>I0UX95_9PSEU</name>
<dbReference type="GO" id="GO:0005524">
    <property type="term" value="F:ATP binding"/>
    <property type="evidence" value="ECO:0007669"/>
    <property type="project" value="UniProtKB-KW"/>
</dbReference>
<feature type="transmembrane region" description="Helical" evidence="9">
    <location>
        <begin position="164"/>
        <end position="186"/>
    </location>
</feature>
<evidence type="ECO:0000313" key="12">
    <source>
        <dbReference type="EMBL" id="EID52498.1"/>
    </source>
</evidence>
<feature type="transmembrane region" description="Helical" evidence="9">
    <location>
        <begin position="25"/>
        <end position="50"/>
    </location>
</feature>
<evidence type="ECO:0000259" key="11">
    <source>
        <dbReference type="Pfam" id="PF07730"/>
    </source>
</evidence>
<keyword evidence="3" id="KW-0597">Phosphoprotein</keyword>
<evidence type="ECO:0000256" key="6">
    <source>
        <dbReference type="ARBA" id="ARBA00022777"/>
    </source>
</evidence>
<keyword evidence="7" id="KW-0067">ATP-binding</keyword>
<dbReference type="InterPro" id="IPR050482">
    <property type="entry name" value="Sensor_HK_TwoCompSys"/>
</dbReference>
<evidence type="ECO:0000313" key="13">
    <source>
        <dbReference type="Proteomes" id="UP000004691"/>
    </source>
</evidence>
<keyword evidence="13" id="KW-1185">Reference proteome</keyword>
<keyword evidence="9" id="KW-1133">Transmembrane helix</keyword>
<evidence type="ECO:0000256" key="9">
    <source>
        <dbReference type="SAM" id="Phobius"/>
    </source>
</evidence>
<dbReference type="Proteomes" id="UP000004691">
    <property type="component" value="Unassembled WGS sequence"/>
</dbReference>
<protein>
    <recommendedName>
        <fullName evidence="2">histidine kinase</fullName>
        <ecNumber evidence="2">2.7.13.3</ecNumber>
    </recommendedName>
</protein>
<feature type="domain" description="Histidine kinase/HSP90-like ATPase" evidence="10">
    <location>
        <begin position="330"/>
        <end position="416"/>
    </location>
</feature>
<dbReference type="GO" id="GO:0016020">
    <property type="term" value="C:membrane"/>
    <property type="evidence" value="ECO:0007669"/>
    <property type="project" value="InterPro"/>
</dbReference>
<feature type="domain" description="Signal transduction histidine kinase subgroup 3 dimerisation and phosphoacceptor" evidence="11">
    <location>
        <begin position="219"/>
        <end position="284"/>
    </location>
</feature>
<organism evidence="12 13">
    <name type="scientific">Saccharomonospora xinjiangensis XJ-54</name>
    <dbReference type="NCBI Taxonomy" id="882086"/>
    <lineage>
        <taxon>Bacteria</taxon>
        <taxon>Bacillati</taxon>
        <taxon>Actinomycetota</taxon>
        <taxon>Actinomycetes</taxon>
        <taxon>Pseudonocardiales</taxon>
        <taxon>Pseudonocardiaceae</taxon>
        <taxon>Saccharomonospora</taxon>
    </lineage>
</organism>
<evidence type="ECO:0000259" key="10">
    <source>
        <dbReference type="Pfam" id="PF02518"/>
    </source>
</evidence>
<evidence type="ECO:0000256" key="8">
    <source>
        <dbReference type="ARBA" id="ARBA00023012"/>
    </source>
</evidence>
<dbReference type="STRING" id="882086.SacxiDRAFT_0216"/>
<dbReference type="InterPro" id="IPR036890">
    <property type="entry name" value="HATPase_C_sf"/>
</dbReference>
<reference evidence="12 13" key="1">
    <citation type="submission" date="2012-01" db="EMBL/GenBank/DDBJ databases">
        <title>Improved High-Quality Draft sequence of Saccharomonospora xinjiangensis XJ-54.</title>
        <authorList>
            <consortium name="US DOE Joint Genome Institute"/>
            <person name="Lucas S."/>
            <person name="Han J."/>
            <person name="Lapidus A."/>
            <person name="Cheng J.-F."/>
            <person name="Goodwin L."/>
            <person name="Pitluck S."/>
            <person name="Peters L."/>
            <person name="Mikhailova N."/>
            <person name="Teshima H."/>
            <person name="Detter J.C."/>
            <person name="Han C."/>
            <person name="Tapia R."/>
            <person name="Land M."/>
            <person name="Hauser L."/>
            <person name="Kyrpides N."/>
            <person name="Ivanova N."/>
            <person name="Pagani I."/>
            <person name="Brambilla E.-M."/>
            <person name="Klenk H.-P."/>
            <person name="Woyke T."/>
        </authorList>
    </citation>
    <scope>NUCLEOTIDE SEQUENCE [LARGE SCALE GENOMIC DNA]</scope>
    <source>
        <strain evidence="12 13">XJ-54</strain>
    </source>
</reference>
<evidence type="ECO:0000256" key="1">
    <source>
        <dbReference type="ARBA" id="ARBA00000085"/>
    </source>
</evidence>
<evidence type="ECO:0000256" key="2">
    <source>
        <dbReference type="ARBA" id="ARBA00012438"/>
    </source>
</evidence>
<dbReference type="Gene3D" id="3.30.565.10">
    <property type="entry name" value="Histidine kinase-like ATPase, C-terminal domain"/>
    <property type="match status" value="1"/>
</dbReference>
<keyword evidence="5" id="KW-0547">Nucleotide-binding</keyword>
<dbReference type="PANTHER" id="PTHR24421:SF10">
    <property type="entry name" value="NITRATE_NITRITE SENSOR PROTEIN NARQ"/>
    <property type="match status" value="1"/>
</dbReference>
<evidence type="ECO:0000256" key="4">
    <source>
        <dbReference type="ARBA" id="ARBA00022679"/>
    </source>
</evidence>
<dbReference type="InterPro" id="IPR003594">
    <property type="entry name" value="HATPase_dom"/>
</dbReference>
<feature type="transmembrane region" description="Helical" evidence="9">
    <location>
        <begin position="117"/>
        <end position="144"/>
    </location>
</feature>
<keyword evidence="8" id="KW-0902">Two-component regulatory system</keyword>
<dbReference type="PANTHER" id="PTHR24421">
    <property type="entry name" value="NITRATE/NITRITE SENSOR PROTEIN NARX-RELATED"/>
    <property type="match status" value="1"/>
</dbReference>
<keyword evidence="9" id="KW-0472">Membrane</keyword>
<comment type="catalytic activity">
    <reaction evidence="1">
        <text>ATP + protein L-histidine = ADP + protein N-phospho-L-histidine.</text>
        <dbReference type="EC" id="2.7.13.3"/>
    </reaction>
</comment>
<dbReference type="InterPro" id="IPR011712">
    <property type="entry name" value="Sig_transdc_His_kin_sub3_dim/P"/>
</dbReference>
<proteinExistence type="predicted"/>